<proteinExistence type="predicted"/>
<accession>A0ABW3D7S1</accession>
<comment type="caution">
    <text evidence="2">The sequence shown here is derived from an EMBL/GenBank/DDBJ whole genome shotgun (WGS) entry which is preliminary data.</text>
</comment>
<name>A0ABW3D7S1_9BACL</name>
<dbReference type="EMBL" id="JBHTIU010000016">
    <property type="protein sequence ID" value="MFD0868551.1"/>
    <property type="molecule type" value="Genomic_DNA"/>
</dbReference>
<evidence type="ECO:0000313" key="2">
    <source>
        <dbReference type="EMBL" id="MFD0868551.1"/>
    </source>
</evidence>
<evidence type="ECO:0000313" key="3">
    <source>
        <dbReference type="Proteomes" id="UP001597120"/>
    </source>
</evidence>
<feature type="domain" description="DUF1854" evidence="1">
    <location>
        <begin position="37"/>
        <end position="164"/>
    </location>
</feature>
<keyword evidence="3" id="KW-1185">Reference proteome</keyword>
<protein>
    <submittedName>
        <fullName evidence="2">DUF1854 domain-containing protein</fullName>
    </submittedName>
</protein>
<dbReference type="InterPro" id="IPR015005">
    <property type="entry name" value="DUF1854"/>
</dbReference>
<gene>
    <name evidence="2" type="ORF">ACFQ03_05275</name>
</gene>
<dbReference type="RefSeq" id="WP_379286588.1">
    <property type="nucleotide sequence ID" value="NZ_JBHTIU010000016.1"/>
</dbReference>
<organism evidence="2 3">
    <name type="scientific">Paenibacillus residui</name>
    <dbReference type="NCBI Taxonomy" id="629724"/>
    <lineage>
        <taxon>Bacteria</taxon>
        <taxon>Bacillati</taxon>
        <taxon>Bacillota</taxon>
        <taxon>Bacilli</taxon>
        <taxon>Bacillales</taxon>
        <taxon>Paenibacillaceae</taxon>
        <taxon>Paenibacillus</taxon>
    </lineage>
</organism>
<evidence type="ECO:0000259" key="1">
    <source>
        <dbReference type="Pfam" id="PF08909"/>
    </source>
</evidence>
<dbReference type="Proteomes" id="UP001597120">
    <property type="component" value="Unassembled WGS sequence"/>
</dbReference>
<reference evidence="3" key="1">
    <citation type="journal article" date="2019" name="Int. J. Syst. Evol. Microbiol.">
        <title>The Global Catalogue of Microorganisms (GCM) 10K type strain sequencing project: providing services to taxonomists for standard genome sequencing and annotation.</title>
        <authorList>
            <consortium name="The Broad Institute Genomics Platform"/>
            <consortium name="The Broad Institute Genome Sequencing Center for Infectious Disease"/>
            <person name="Wu L."/>
            <person name="Ma J."/>
        </authorList>
    </citation>
    <scope>NUCLEOTIDE SEQUENCE [LARGE SCALE GENOMIC DNA]</scope>
    <source>
        <strain evidence="3">CCUG 57263</strain>
    </source>
</reference>
<sequence>MSNGSYEIVVLDAGSLSFRRTEGGMLSMESRGTLYPEVLLYRGFPLSRQDEYISVRDREGLEIGILAGLTELDDMSRAEVEKELKLRYLLPQVQQIVSIKQHSGMWVWQLQTSLGPIKLTMRNLHEHVQPIARKRLLLSDMDGNRCEIHDYTALDPQSRKQLMRVL</sequence>
<dbReference type="Pfam" id="PF08909">
    <property type="entry name" value="DUF1854"/>
    <property type="match status" value="1"/>
</dbReference>